<dbReference type="AlphaFoldDB" id="A0A6C0KD09"/>
<protein>
    <submittedName>
        <fullName evidence="2">Uncharacterized protein</fullName>
    </submittedName>
</protein>
<proteinExistence type="predicted"/>
<name>A0A6C0KD09_9ZZZZ</name>
<organism evidence="2">
    <name type="scientific">viral metagenome</name>
    <dbReference type="NCBI Taxonomy" id="1070528"/>
    <lineage>
        <taxon>unclassified sequences</taxon>
        <taxon>metagenomes</taxon>
        <taxon>organismal metagenomes</taxon>
    </lineage>
</organism>
<feature type="transmembrane region" description="Helical" evidence="1">
    <location>
        <begin position="44"/>
        <end position="64"/>
    </location>
</feature>
<evidence type="ECO:0000256" key="1">
    <source>
        <dbReference type="SAM" id="Phobius"/>
    </source>
</evidence>
<keyword evidence="1" id="KW-0812">Transmembrane</keyword>
<evidence type="ECO:0000313" key="2">
    <source>
        <dbReference type="EMBL" id="QHU14607.1"/>
    </source>
</evidence>
<reference evidence="2" key="1">
    <citation type="journal article" date="2020" name="Nature">
        <title>Giant virus diversity and host interactions through global metagenomics.</title>
        <authorList>
            <person name="Schulz F."/>
            <person name="Roux S."/>
            <person name="Paez-Espino D."/>
            <person name="Jungbluth S."/>
            <person name="Walsh D.A."/>
            <person name="Denef V.J."/>
            <person name="McMahon K.D."/>
            <person name="Konstantinidis K.T."/>
            <person name="Eloe-Fadrosh E.A."/>
            <person name="Kyrpides N.C."/>
            <person name="Woyke T."/>
        </authorList>
    </citation>
    <scope>NUCLEOTIDE SEQUENCE</scope>
    <source>
        <strain evidence="2">GVMAG-S-1102113-126</strain>
    </source>
</reference>
<sequence>MDKLKELMKKQTDESLVDYKQDAIVDLGTGSFVRGIISTVMKELYALWLIPLIIIILFLILHTVELVGLIQLLQGKNTVLKNLVT</sequence>
<keyword evidence="1" id="KW-1133">Transmembrane helix</keyword>
<dbReference type="EMBL" id="MN740844">
    <property type="protein sequence ID" value="QHU14607.1"/>
    <property type="molecule type" value="Genomic_DNA"/>
</dbReference>
<accession>A0A6C0KD09</accession>
<keyword evidence="1" id="KW-0472">Membrane</keyword>